<dbReference type="Proteomes" id="UP001235712">
    <property type="component" value="Unassembled WGS sequence"/>
</dbReference>
<name>A0ABT9PAH1_9ACTN</name>
<proteinExistence type="predicted"/>
<accession>A0ABT9PAH1</accession>
<keyword evidence="2" id="KW-1185">Reference proteome</keyword>
<reference evidence="1 2" key="1">
    <citation type="submission" date="2023-07" db="EMBL/GenBank/DDBJ databases">
        <title>Sequencing the genomes of 1000 actinobacteria strains.</title>
        <authorList>
            <person name="Klenk H.-P."/>
        </authorList>
    </citation>
    <scope>NUCLEOTIDE SEQUENCE [LARGE SCALE GENOMIC DNA]</scope>
    <source>
        <strain evidence="1 2">DSM 44388</strain>
    </source>
</reference>
<sequence length="74" mass="8142">MGAGMLAVPRQCRQVQAPAPTSDHALREYLAKLRRERNRLLDQADTARVKAYAADLAALAVEREIAHVTDGWAS</sequence>
<evidence type="ECO:0000313" key="2">
    <source>
        <dbReference type="Proteomes" id="UP001235712"/>
    </source>
</evidence>
<evidence type="ECO:0000313" key="1">
    <source>
        <dbReference type="EMBL" id="MDP9829424.1"/>
    </source>
</evidence>
<organism evidence="1 2">
    <name type="scientific">Kineosporia succinea</name>
    <dbReference type="NCBI Taxonomy" id="84632"/>
    <lineage>
        <taxon>Bacteria</taxon>
        <taxon>Bacillati</taxon>
        <taxon>Actinomycetota</taxon>
        <taxon>Actinomycetes</taxon>
        <taxon>Kineosporiales</taxon>
        <taxon>Kineosporiaceae</taxon>
        <taxon>Kineosporia</taxon>
    </lineage>
</organism>
<dbReference type="EMBL" id="JAUSQZ010000001">
    <property type="protein sequence ID" value="MDP9829424.1"/>
    <property type="molecule type" value="Genomic_DNA"/>
</dbReference>
<gene>
    <name evidence="1" type="ORF">J2S57_005173</name>
</gene>
<comment type="caution">
    <text evidence="1">The sequence shown here is derived from an EMBL/GenBank/DDBJ whole genome shotgun (WGS) entry which is preliminary data.</text>
</comment>
<dbReference type="RefSeq" id="WP_307247593.1">
    <property type="nucleotide sequence ID" value="NZ_JAUSQZ010000001.1"/>
</dbReference>
<protein>
    <submittedName>
        <fullName evidence="1">Uncharacterized protein</fullName>
    </submittedName>
</protein>